<keyword evidence="2" id="KW-1185">Reference proteome</keyword>
<reference evidence="1 2" key="1">
    <citation type="submission" date="2024-03" db="EMBL/GenBank/DDBJ databases">
        <title>Actinomycetospora sp. OC33-EN07, a novel actinomycete isolated from wild orchid (Aerides multiflora).</title>
        <authorList>
            <person name="Suriyachadkun C."/>
        </authorList>
    </citation>
    <scope>NUCLEOTIDE SEQUENCE [LARGE SCALE GENOMIC DNA]</scope>
    <source>
        <strain evidence="1 2">OC33-EN07</strain>
    </source>
</reference>
<comment type="caution">
    <text evidence="1">The sequence shown here is derived from an EMBL/GenBank/DDBJ whole genome shotgun (WGS) entry which is preliminary data.</text>
</comment>
<dbReference type="Proteomes" id="UP001369736">
    <property type="component" value="Unassembled WGS sequence"/>
</dbReference>
<evidence type="ECO:0000313" key="1">
    <source>
        <dbReference type="EMBL" id="MEJ2862130.1"/>
    </source>
</evidence>
<dbReference type="EMBL" id="JBBEGM010000004">
    <property type="protein sequence ID" value="MEJ2862130.1"/>
    <property type="molecule type" value="Genomic_DNA"/>
</dbReference>
<dbReference type="RefSeq" id="WP_337703504.1">
    <property type="nucleotide sequence ID" value="NZ_JBBEGM010000004.1"/>
</dbReference>
<proteinExistence type="predicted"/>
<evidence type="ECO:0008006" key="3">
    <source>
        <dbReference type="Google" id="ProtNLM"/>
    </source>
</evidence>
<protein>
    <recommendedName>
        <fullName evidence="3">Lsr2 protein</fullName>
    </recommendedName>
</protein>
<sequence length="103" mass="10896">MIVQLSAGSATVAEPDDCTRLHVATSLPADAVGEALLGSGIGRLEAGDALLDLETLRDRARAGAQEPDWDEKWAKMIDYARTKGWVTADDAAVRAHVEYGASS</sequence>
<evidence type="ECO:0000313" key="2">
    <source>
        <dbReference type="Proteomes" id="UP001369736"/>
    </source>
</evidence>
<accession>A0ABU8M448</accession>
<gene>
    <name evidence="1" type="ORF">WCD58_13240</name>
</gene>
<organism evidence="1 2">
    <name type="scientific">Actinomycetospora flava</name>
    <dbReference type="NCBI Taxonomy" id="3129232"/>
    <lineage>
        <taxon>Bacteria</taxon>
        <taxon>Bacillati</taxon>
        <taxon>Actinomycetota</taxon>
        <taxon>Actinomycetes</taxon>
        <taxon>Pseudonocardiales</taxon>
        <taxon>Pseudonocardiaceae</taxon>
        <taxon>Actinomycetospora</taxon>
    </lineage>
</organism>
<name>A0ABU8M448_9PSEU</name>